<proteinExistence type="predicted"/>
<dbReference type="PANTHER" id="PTHR10887">
    <property type="entry name" value="DNA2/NAM7 HELICASE FAMILY"/>
    <property type="match status" value="1"/>
</dbReference>
<dbReference type="InterPro" id="IPR047187">
    <property type="entry name" value="SF1_C_Upf1"/>
</dbReference>
<comment type="caution">
    <text evidence="3">The sequence shown here is derived from an EMBL/GenBank/DDBJ whole genome shotgun (WGS) entry which is preliminary data.</text>
</comment>
<organism evidence="3 4">
    <name type="scientific">Croceibacterium mercuriale</name>
    <dbReference type="NCBI Taxonomy" id="1572751"/>
    <lineage>
        <taxon>Bacteria</taxon>
        <taxon>Pseudomonadati</taxon>
        <taxon>Pseudomonadota</taxon>
        <taxon>Alphaproteobacteria</taxon>
        <taxon>Sphingomonadales</taxon>
        <taxon>Erythrobacteraceae</taxon>
        <taxon>Croceibacterium</taxon>
    </lineage>
</organism>
<dbReference type="PANTHER" id="PTHR10887:SF495">
    <property type="entry name" value="HELICASE SENATAXIN ISOFORM X1-RELATED"/>
    <property type="match status" value="1"/>
</dbReference>
<dbReference type="Pfam" id="PF13195">
    <property type="entry name" value="DUF4011"/>
    <property type="match status" value="1"/>
</dbReference>
<dbReference type="InterPro" id="IPR011335">
    <property type="entry name" value="Restrct_endonuc-II-like"/>
</dbReference>
<dbReference type="InterPro" id="IPR049468">
    <property type="entry name" value="Restrct_endonuc-II-like_dom"/>
</dbReference>
<dbReference type="CDD" id="cd18808">
    <property type="entry name" value="SF1_C_Upf1"/>
    <property type="match status" value="1"/>
</dbReference>
<evidence type="ECO:0000259" key="1">
    <source>
        <dbReference type="Pfam" id="PF13087"/>
    </source>
</evidence>
<gene>
    <name evidence="3" type="ORF">PK98_15440</name>
</gene>
<dbReference type="FunFam" id="3.40.960.10:FF:000002">
    <property type="entry name" value="DNA helicase related protein"/>
    <property type="match status" value="1"/>
</dbReference>
<dbReference type="Proteomes" id="UP000030988">
    <property type="component" value="Unassembled WGS sequence"/>
</dbReference>
<reference evidence="3 4" key="1">
    <citation type="submission" date="2014-11" db="EMBL/GenBank/DDBJ databases">
        <title>Draft genome sequence of Kirrobacter mercurialis.</title>
        <authorList>
            <person name="Coil D.A."/>
            <person name="Eisen J.A."/>
        </authorList>
    </citation>
    <scope>NUCLEOTIDE SEQUENCE [LARGE SCALE GENOMIC DNA]</scope>
    <source>
        <strain evidence="3 4">Coronado</strain>
    </source>
</reference>
<dbReference type="InterPro" id="IPR041679">
    <property type="entry name" value="DNA2/NAM7-like_C"/>
</dbReference>
<dbReference type="Gene3D" id="3.40.50.300">
    <property type="entry name" value="P-loop containing nucleotide triphosphate hydrolases"/>
    <property type="match status" value="3"/>
</dbReference>
<name>A0A0B2BRK6_9SPHN</name>
<evidence type="ECO:0000313" key="3">
    <source>
        <dbReference type="EMBL" id="KHL24160.1"/>
    </source>
</evidence>
<protein>
    <submittedName>
        <fullName evidence="3">Uncharacterized protein</fullName>
    </submittedName>
</protein>
<evidence type="ECO:0000313" key="4">
    <source>
        <dbReference type="Proteomes" id="UP000030988"/>
    </source>
</evidence>
<dbReference type="SUPFAM" id="SSF52540">
    <property type="entry name" value="P-loop containing nucleoside triphosphate hydrolases"/>
    <property type="match status" value="2"/>
</dbReference>
<dbReference type="Pfam" id="PF18741">
    <property type="entry name" value="MTES_1575"/>
    <property type="match status" value="1"/>
</dbReference>
<dbReference type="InterPro" id="IPR045055">
    <property type="entry name" value="DNA2/NAM7-like"/>
</dbReference>
<keyword evidence="4" id="KW-1185">Reference proteome</keyword>
<dbReference type="Pfam" id="PF13087">
    <property type="entry name" value="AAA_12"/>
    <property type="match status" value="1"/>
</dbReference>
<feature type="domain" description="DNA2/NAM7 helicase-like C-terminal" evidence="1">
    <location>
        <begin position="1581"/>
        <end position="1769"/>
    </location>
</feature>
<dbReference type="STRING" id="1572751.PK98_15440"/>
<accession>A0A0B2BRK6</accession>
<dbReference type="Gene3D" id="3.40.960.10">
    <property type="entry name" value="VSR Endonuclease"/>
    <property type="match status" value="1"/>
</dbReference>
<dbReference type="SUPFAM" id="SSF52980">
    <property type="entry name" value="Restriction endonuclease-like"/>
    <property type="match status" value="1"/>
</dbReference>
<dbReference type="EMBL" id="JTDN01000004">
    <property type="protein sequence ID" value="KHL24160.1"/>
    <property type="molecule type" value="Genomic_DNA"/>
</dbReference>
<sequence length="2045" mass="224267">MKRPLMQKTADELAQMLEEHAGNRAQCALILAELKTRRSPKARALAEQAIPSPASIDLADKTEVLFPGKYARVHDEAVQLGIATKRGWKWHDAMFQVAGKARRSRNVHDAIWRIVYAAGSEGMTGEALATALRHDQAGNIRSEYCRGLPPIGWAEGWIDTAIDQRILKQIRTSAVPSASSSGEAVRRDLPTRQIAEVRTEEENLPDQPIDEAAREQTYDDVAALRAKLIDLTRRNPLISFKHSGRSATMLRIVDERPDLLFAAIEGKQGLGFEPLPGEDTVPADEQTPEFGFALEKARLIDEVYLNAVEPLGDEEGDAEAQEAAERALRGRIRARLNLPALDYGKGLDVAALARAHGFDTSYDLKDSEAPLASHHQDDRARVLLTAKQLDKQLKSIWERYRSHARETGLHTLFLALGFVQWPDEQSSDTQHHAPALLLAVELERKVVRSRYEYALRTHEEGLQVNIALAEKMRRHWGLEMPSLREGETPESFFVRLAGVIAEGQRLKLRRFATLSVLPFPQMVLWKDLDPASWQENAFADHSLLPGLLGAAPMDGSPSPSEPYDIDAAEWADKAPALVRPADASQHSALIEVSAGANLAVEGPPGTGKSETITNMIASAVSEGRTVLFVAEKQAALRVVADRLKATGLGPLVLELHGDTAKRDTFYDALRERLDARVRDNAVQLGIRRRDLAARRDQLRHYLHLLDTAVGALGRSAYDLLWQEIGLGQRLRNHARHSLARLIPIDAPETVDQTVLATTRSRLEVYAQAVAALDDGRSERTAWIAAPALPVFDQRPQLEAARAVAAAAREVATEQVPLAAMQGLVLPTWHGDPAAALEQLARLERFDETDEAVIAAVLRDPDTARTLLARQGRWRQLDHRLRQDVAEPIGTDRTGLVELAAALTEFGVTTGATSPPGLATAGDVFGQLASCQSACQAEATTREKRAQLSTRMRLSPDLSVATCAAICDTLVALGEEDERAPLLQTTALAEPLAGLIVEEESARAGAIRQEQAALQQQLHDGAAEEEPTELVRLADILEDSGVFARLFGGEFGRARKRAARLLRDSADREAAARTLREVARNRRAGDSFAADSRAQALFPEVLWKGAASDFAGLTRMRDVLDRSRQALAGAGQPRLFDRWLAGTPEQRARVRHLADEAGAYFRTCTEAGLGAVRAGDLAAHLGRQRERLDRLARALRAIGALDDALLLRDNETLPERLQALHGLAAEFDAIRNHPAFGWTGPVDQPLDALSRALAQADALCAAADPLGIVPALRASDAPVALMEATVQAAPPYMAAVRRWRDTAATFTDSAGVAPRELGIDRAADGVTQWNTVAAFLEAMATDEAGARAAADLFRYRADLDATGLQDLGRAALAGQVEPTDLPDLYELALVVALLQGWLKQDGAALARAGGLNLAAARESSVQIDVELHRLEADAILARRLADEAPWGKDHGAASSYTGKALLDYQLGLRRPSMALRDVVHRAGEALQVLKPVWMMSPSSAAQFIRPGSLAFDLLVIDEASQMRPEFAVSALLRAGQAVVVGDANQLPPSDHFQAAAAAEDDAPDSGVSPDTESILDLANQRFRRKRRLKWHYRSQHESLIQFSNREFYDSDLVVFPSPMGMDDDLLGVRCTYVPALHADTLYEASINQREAQAVIEEAFRLMRAYPQHSIGIAAMNAKQTQLIEAEFERLILEQPDIRRFVDQYEGTIDEFFIKNLENVQGDERDTILISTVYGPDRNGVVKQNFGLMNREVGWRRLNVLVTRAKMSTRVFTSLRPNDVKVTPTSSRGVRAFNAYLTYIHNAAAADDATGGEAESPFESFVAEQLRDAGFEVIPQVGVEGFRIDLGIRHADYPIGFLAGIECDGAPYHSGQTVRDRDRIRQLQLQNLGWRIYRVWSVDWYADPGRETARMVKWLHDHLARLTPERAGGDPVSASPVEAERSVADLAPAADGADLPEGPVGQPMRPLDGIEWFEEEKGRFYTIWSDGEHVGDVTVLSRSQAAARIYDGQIYAPKPEYEGRIRRSGERFKTHDIYAAVRGVAKGAAAA</sequence>
<evidence type="ECO:0000259" key="2">
    <source>
        <dbReference type="Pfam" id="PF18741"/>
    </source>
</evidence>
<dbReference type="InterPro" id="IPR027417">
    <property type="entry name" value="P-loop_NTPase"/>
</dbReference>
<feature type="domain" description="Restriction endonuclease type II-like" evidence="2">
    <location>
        <begin position="1816"/>
        <end position="1911"/>
    </location>
</feature>
<dbReference type="InterPro" id="IPR025103">
    <property type="entry name" value="DUF4011"/>
</dbReference>